<name>A0A2A7MRY2_MYCAG</name>
<evidence type="ECO:0000313" key="2">
    <source>
        <dbReference type="EMBL" id="PEG33888.1"/>
    </source>
</evidence>
<comment type="caution">
    <text evidence="2">The sequence shown here is derived from an EMBL/GenBank/DDBJ whole genome shotgun (WGS) entry which is preliminary data.</text>
</comment>
<evidence type="ECO:0000259" key="1">
    <source>
        <dbReference type="Pfam" id="PF13472"/>
    </source>
</evidence>
<dbReference type="SUPFAM" id="SSF52266">
    <property type="entry name" value="SGNH hydrolase"/>
    <property type="match status" value="1"/>
</dbReference>
<dbReference type="InterPro" id="IPR013830">
    <property type="entry name" value="SGNH_hydro"/>
</dbReference>
<dbReference type="AlphaFoldDB" id="A0A2A7MRY2"/>
<evidence type="ECO:0000313" key="3">
    <source>
        <dbReference type="Proteomes" id="UP000220914"/>
    </source>
</evidence>
<dbReference type="Gene3D" id="3.40.50.1110">
    <property type="entry name" value="SGNH hydrolase"/>
    <property type="match status" value="1"/>
</dbReference>
<protein>
    <recommendedName>
        <fullName evidence="1">SGNH hydrolase-type esterase domain-containing protein</fullName>
    </recommendedName>
</protein>
<dbReference type="Pfam" id="PF13472">
    <property type="entry name" value="Lipase_GDSL_2"/>
    <property type="match status" value="1"/>
</dbReference>
<dbReference type="InterPro" id="IPR036514">
    <property type="entry name" value="SGNH_hydro_sf"/>
</dbReference>
<keyword evidence="3" id="KW-1185">Reference proteome</keyword>
<organism evidence="2 3">
    <name type="scientific">Mycolicibacterium agri</name>
    <name type="common">Mycobacterium agri</name>
    <dbReference type="NCBI Taxonomy" id="36811"/>
    <lineage>
        <taxon>Bacteria</taxon>
        <taxon>Bacillati</taxon>
        <taxon>Actinomycetota</taxon>
        <taxon>Actinomycetes</taxon>
        <taxon>Mycobacteriales</taxon>
        <taxon>Mycobacteriaceae</taxon>
        <taxon>Mycolicibacterium</taxon>
    </lineage>
</organism>
<sequence>MNGYNQTRSYNLACSGTATEDWLRNSLPFQILAAVNPHYILIQLGGNDLREGMSPYGYGHNIRRIAARCKVVAPGATIVLVGTAINADIRQLDPDWRDYMTELCKIAVDNDDIYYADLRSVDSTPENTADDGIHMNERAARLQGQALLQCLNRG</sequence>
<dbReference type="EMBL" id="PDCP01000087">
    <property type="protein sequence ID" value="PEG33888.1"/>
    <property type="molecule type" value="Genomic_DNA"/>
</dbReference>
<dbReference type="Proteomes" id="UP000220914">
    <property type="component" value="Unassembled WGS sequence"/>
</dbReference>
<proteinExistence type="predicted"/>
<accession>A0A2A7MRY2</accession>
<feature type="domain" description="SGNH hydrolase-type esterase" evidence="1">
    <location>
        <begin position="8"/>
        <end position="141"/>
    </location>
</feature>
<reference evidence="2 3" key="1">
    <citation type="submission" date="2017-10" db="EMBL/GenBank/DDBJ databases">
        <title>The new phylogeny of genus Mycobacterium.</title>
        <authorList>
            <person name="Tortoli E."/>
            <person name="Trovato A."/>
            <person name="Cirillo D.M."/>
        </authorList>
    </citation>
    <scope>NUCLEOTIDE SEQUENCE [LARGE SCALE GENOMIC DNA]</scope>
    <source>
        <strain evidence="2 3">CCUG37673</strain>
    </source>
</reference>
<gene>
    <name evidence="2" type="ORF">CQY20_28395</name>
</gene>
<dbReference type="CDD" id="cd00229">
    <property type="entry name" value="SGNH_hydrolase"/>
    <property type="match status" value="1"/>
</dbReference>